<dbReference type="STRING" id="489703.SAMN04488038_10660"/>
<dbReference type="Proteomes" id="UP000199233">
    <property type="component" value="Unassembled WGS sequence"/>
</dbReference>
<dbReference type="InterPro" id="IPR021333">
    <property type="entry name" value="DUF2946"/>
</dbReference>
<organism evidence="2 3">
    <name type="scientific">Solimonas aquatica</name>
    <dbReference type="NCBI Taxonomy" id="489703"/>
    <lineage>
        <taxon>Bacteria</taxon>
        <taxon>Pseudomonadati</taxon>
        <taxon>Pseudomonadota</taxon>
        <taxon>Gammaproteobacteria</taxon>
        <taxon>Nevskiales</taxon>
        <taxon>Nevskiaceae</taxon>
        <taxon>Solimonas</taxon>
    </lineage>
</organism>
<feature type="compositionally biased region" description="Basic residues" evidence="1">
    <location>
        <begin position="103"/>
        <end position="112"/>
    </location>
</feature>
<evidence type="ECO:0008006" key="4">
    <source>
        <dbReference type="Google" id="ProtNLM"/>
    </source>
</evidence>
<feature type="region of interest" description="Disordered" evidence="1">
    <location>
        <begin position="102"/>
        <end position="121"/>
    </location>
</feature>
<evidence type="ECO:0000256" key="1">
    <source>
        <dbReference type="SAM" id="MobiDB-lite"/>
    </source>
</evidence>
<dbReference type="RefSeq" id="WP_093284740.1">
    <property type="nucleotide sequence ID" value="NZ_FOFS01000006.1"/>
</dbReference>
<name>A0A1H9FQA6_9GAMM</name>
<keyword evidence="3" id="KW-1185">Reference proteome</keyword>
<reference evidence="2 3" key="1">
    <citation type="submission" date="2016-10" db="EMBL/GenBank/DDBJ databases">
        <authorList>
            <person name="de Groot N.N."/>
        </authorList>
    </citation>
    <scope>NUCLEOTIDE SEQUENCE [LARGE SCALE GENOMIC DNA]</scope>
    <source>
        <strain evidence="2 3">DSM 25927</strain>
    </source>
</reference>
<accession>A0A1H9FQA6</accession>
<dbReference type="AlphaFoldDB" id="A0A1H9FQA6"/>
<proteinExistence type="predicted"/>
<evidence type="ECO:0000313" key="3">
    <source>
        <dbReference type="Proteomes" id="UP000199233"/>
    </source>
</evidence>
<dbReference type="EMBL" id="FOFS01000006">
    <property type="protein sequence ID" value="SEQ40077.1"/>
    <property type="molecule type" value="Genomic_DNA"/>
</dbReference>
<dbReference type="Pfam" id="PF11162">
    <property type="entry name" value="DUF2946"/>
    <property type="match status" value="1"/>
</dbReference>
<sequence length="121" mass="12872">MLIPLRAQRLALWLALAAVLLRALIPAGYMLGREAGSDAYGLILCGEQNASPAQKDHLTSTQSGFSHCAFAFSAMAGVPGKAPLFATLLPLRGPSFSLDLPARHARGKRLRPPSRAPPQFP</sequence>
<evidence type="ECO:0000313" key="2">
    <source>
        <dbReference type="EMBL" id="SEQ40077.1"/>
    </source>
</evidence>
<gene>
    <name evidence="2" type="ORF">SAMN04488038_10660</name>
</gene>
<protein>
    <recommendedName>
        <fullName evidence="4">DUF2946 domain-containing protein</fullName>
    </recommendedName>
</protein>